<dbReference type="PANTHER" id="PTHR42967">
    <property type="entry name" value="METAL DEPENDENT HYDROLASE"/>
    <property type="match status" value="1"/>
</dbReference>
<accession>A0A9D0YXX9</accession>
<organism evidence="1 2">
    <name type="scientific">Candidatus Avichristensenella intestinipullorum</name>
    <dbReference type="NCBI Taxonomy" id="2840693"/>
    <lineage>
        <taxon>Bacteria</taxon>
        <taxon>Bacillati</taxon>
        <taxon>Bacillota</taxon>
        <taxon>Clostridia</taxon>
        <taxon>Candidatus Avichristensenella</taxon>
    </lineage>
</organism>
<dbReference type="PANTHER" id="PTHR42967:SF1">
    <property type="entry name" value="MBL FOLD METALLO-HYDROLASE"/>
    <property type="match status" value="1"/>
</dbReference>
<reference evidence="1" key="2">
    <citation type="journal article" date="2021" name="PeerJ">
        <title>Extensive microbial diversity within the chicken gut microbiome revealed by metagenomics and culture.</title>
        <authorList>
            <person name="Gilroy R."/>
            <person name="Ravi A."/>
            <person name="Getino M."/>
            <person name="Pursley I."/>
            <person name="Horton D.L."/>
            <person name="Alikhan N.F."/>
            <person name="Baker D."/>
            <person name="Gharbi K."/>
            <person name="Hall N."/>
            <person name="Watson M."/>
            <person name="Adriaenssens E.M."/>
            <person name="Foster-Nyarko E."/>
            <person name="Jarju S."/>
            <person name="Secka A."/>
            <person name="Antonio M."/>
            <person name="Oren A."/>
            <person name="Chaudhuri R.R."/>
            <person name="La Ragione R."/>
            <person name="Hildebrand F."/>
            <person name="Pallen M.J."/>
        </authorList>
    </citation>
    <scope>NUCLEOTIDE SEQUENCE</scope>
    <source>
        <strain evidence="1">ChiHile30-977</strain>
    </source>
</reference>
<dbReference type="InterPro" id="IPR036866">
    <property type="entry name" value="RibonucZ/Hydroxyglut_hydro"/>
</dbReference>
<proteinExistence type="predicted"/>
<reference evidence="1" key="1">
    <citation type="submission" date="2020-10" db="EMBL/GenBank/DDBJ databases">
        <authorList>
            <person name="Gilroy R."/>
        </authorList>
    </citation>
    <scope>NUCLEOTIDE SEQUENCE</scope>
    <source>
        <strain evidence="1">ChiHile30-977</strain>
    </source>
</reference>
<dbReference type="AlphaFoldDB" id="A0A9D0YXX9"/>
<evidence type="ECO:0000313" key="1">
    <source>
        <dbReference type="EMBL" id="HIQ62895.1"/>
    </source>
</evidence>
<dbReference type="Gene3D" id="3.60.15.10">
    <property type="entry name" value="Ribonuclease Z/Hydroxyacylglutathione hydrolase-like"/>
    <property type="match status" value="1"/>
</dbReference>
<sequence length="251" mass="28199">MSYPIQITYLAHSGFAVSIQDTLLVFDDAQGPAAAETAPEEGRVTRSLLDRYQRTLFFVSHAHADHFNPSIYRFADESMVHYVLGSDVPERYSGHHMKKGDTLSLGGADITAYGSTDEGVSFLVRLEGWTLFHAGDLNLWHWREISTLKEIEQAERDYEAEVSPLFGQEIDFAFFPLDPRMGAMYDAGALHFAMNVKPRVMIPMHFWGRADAALEFARRNRSRQVEIIALTRPGETLQAAKSEDGAISVEL</sequence>
<comment type="caution">
    <text evidence="1">The sequence shown here is derived from an EMBL/GenBank/DDBJ whole genome shotgun (WGS) entry which is preliminary data.</text>
</comment>
<evidence type="ECO:0000313" key="2">
    <source>
        <dbReference type="Proteomes" id="UP000886819"/>
    </source>
</evidence>
<dbReference type="Proteomes" id="UP000886819">
    <property type="component" value="Unassembled WGS sequence"/>
</dbReference>
<gene>
    <name evidence="1" type="ORF">IAA66_04820</name>
</gene>
<name>A0A9D0YXX9_9FIRM</name>
<dbReference type="EMBL" id="DVFI01000074">
    <property type="protein sequence ID" value="HIQ62895.1"/>
    <property type="molecule type" value="Genomic_DNA"/>
</dbReference>
<protein>
    <submittedName>
        <fullName evidence="1">MBL fold metallo-hydrolase</fullName>
    </submittedName>
</protein>
<dbReference type="SUPFAM" id="SSF56281">
    <property type="entry name" value="Metallo-hydrolase/oxidoreductase"/>
    <property type="match status" value="1"/>
</dbReference>